<dbReference type="GO" id="GO:0006281">
    <property type="term" value="P:DNA repair"/>
    <property type="evidence" value="ECO:0007669"/>
    <property type="project" value="InterPro"/>
</dbReference>
<dbReference type="PROSITE" id="PS50173">
    <property type="entry name" value="UMUC"/>
    <property type="match status" value="1"/>
</dbReference>
<dbReference type="InterPro" id="IPR017961">
    <property type="entry name" value="DNA_pol_Y-fam_little_finger"/>
</dbReference>
<dbReference type="InterPro" id="IPR036775">
    <property type="entry name" value="DNA_pol_Y-fam_lit_finger_sf"/>
</dbReference>
<evidence type="ECO:0000256" key="3">
    <source>
        <dbReference type="SAM" id="MobiDB-lite"/>
    </source>
</evidence>
<keyword evidence="2" id="KW-0496">Mitochondrion</keyword>
<dbReference type="InterPro" id="IPR001126">
    <property type="entry name" value="UmuC"/>
</dbReference>
<dbReference type="Proteomes" id="UP000293360">
    <property type="component" value="Unassembled WGS sequence"/>
</dbReference>
<proteinExistence type="predicted"/>
<name>A0A4Q4SSI8_9PEZI</name>
<dbReference type="GO" id="GO:0005739">
    <property type="term" value="C:mitochondrion"/>
    <property type="evidence" value="ECO:0007669"/>
    <property type="project" value="UniProtKB-SubCell"/>
</dbReference>
<evidence type="ECO:0000313" key="5">
    <source>
        <dbReference type="EMBL" id="RYO75243.1"/>
    </source>
</evidence>
<keyword evidence="6" id="KW-1185">Reference proteome</keyword>
<dbReference type="Gene3D" id="3.30.1490.100">
    <property type="entry name" value="DNA polymerase, Y-family, little finger domain"/>
    <property type="match status" value="1"/>
</dbReference>
<evidence type="ECO:0000313" key="6">
    <source>
        <dbReference type="Proteomes" id="UP000293360"/>
    </source>
</evidence>
<dbReference type="Pfam" id="PF00817">
    <property type="entry name" value="IMS"/>
    <property type="match status" value="1"/>
</dbReference>
<dbReference type="OrthoDB" id="447129at2759"/>
<evidence type="ECO:0000256" key="1">
    <source>
        <dbReference type="ARBA" id="ARBA00004173"/>
    </source>
</evidence>
<feature type="compositionally biased region" description="Acidic residues" evidence="3">
    <location>
        <begin position="622"/>
        <end position="639"/>
    </location>
</feature>
<evidence type="ECO:0000259" key="4">
    <source>
        <dbReference type="PROSITE" id="PS50173"/>
    </source>
</evidence>
<dbReference type="AlphaFoldDB" id="A0A4Q4SSI8"/>
<comment type="caution">
    <text evidence="5">The sequence shown here is derived from an EMBL/GenBank/DDBJ whole genome shotgun (WGS) entry which is preliminary data.</text>
</comment>
<gene>
    <name evidence="5" type="ORF">DL764_010529</name>
</gene>
<dbReference type="Gene3D" id="3.30.70.270">
    <property type="match status" value="1"/>
</dbReference>
<organism evidence="5 6">
    <name type="scientific">Monosporascus ibericus</name>
    <dbReference type="NCBI Taxonomy" id="155417"/>
    <lineage>
        <taxon>Eukaryota</taxon>
        <taxon>Fungi</taxon>
        <taxon>Dikarya</taxon>
        <taxon>Ascomycota</taxon>
        <taxon>Pezizomycotina</taxon>
        <taxon>Sordariomycetes</taxon>
        <taxon>Xylariomycetidae</taxon>
        <taxon>Xylariales</taxon>
        <taxon>Xylariales incertae sedis</taxon>
        <taxon>Monosporascus</taxon>
    </lineage>
</organism>
<dbReference type="Pfam" id="PF11799">
    <property type="entry name" value="IMS_C"/>
    <property type="match status" value="1"/>
</dbReference>
<dbReference type="Gene3D" id="3.40.1170.60">
    <property type="match status" value="1"/>
</dbReference>
<dbReference type="FunFam" id="3.40.1170.60:FF:000006">
    <property type="entry name" value="DNA polymerase iota"/>
    <property type="match status" value="1"/>
</dbReference>
<dbReference type="InterPro" id="IPR043128">
    <property type="entry name" value="Rev_trsase/Diguanyl_cyclase"/>
</dbReference>
<dbReference type="GO" id="GO:0003684">
    <property type="term" value="F:damaged DNA binding"/>
    <property type="evidence" value="ECO:0007669"/>
    <property type="project" value="InterPro"/>
</dbReference>
<dbReference type="GO" id="GO:0070987">
    <property type="term" value="P:error-free translesion synthesis"/>
    <property type="evidence" value="ECO:0007669"/>
    <property type="project" value="UniProtKB-ARBA"/>
</dbReference>
<dbReference type="PANTHER" id="PTHR46404">
    <property type="entry name" value="DNA POLYMERASE IOTA"/>
    <property type="match status" value="1"/>
</dbReference>
<accession>A0A4Q4SSI8</accession>
<sequence>MKTAVAATITTALPAQPQHEAPRAKVGEKKNREVDSDARVILHFDYDCFYASVIENAHPALRTRPLGVRQKSILATCNYAARARGVRKLMPVTQARAACPDLVVVCGEDLAPFRDASRRLWAFLRGAVAGARTERLGLDEVFLDATAAVAYNRALLNPNALHDSFFHLSAQDPERGFTFDATRFAGCVHPPPGGQGEQHAGSGAAVLDDPVRVRLMLASHLAGYLRRRLEDDFGYTSSGGISTNKVLAKLAGSINKPRNQTTLLPVQGEITIQEFLDAYQIREIPGIGSRTSSLIADHLFPPGKAARAGGQEPEQQTPSGITVRDVLRHPDMSPALLNRILDRPGAERGGGKKIWNLLHGVDASEVKEAGVAPTQISVEDTYMARPLNTVPEVLRELHALATSLVRRMRLDLTTAAEELGDPCSAGSAGLPPRTQQKRRWLAYPKTLRLSTYAHPGKSGSASPTSIPSISRISRSQPLPSFALDLGRPCAEVAERLVREALLPLFRRLHVGRAAGWNLALLNVCVANMVPVATDDGNGGGAAGGRDISRMFRTQGERLREWSAWEDDTTTATTASPSLSPPRGGNGIIDGEAEDGAAANGGSEGTNDVEDAGSASAGTEVWAADDGDSDSDVGWEDEDGASVAQQRCAACGHAVPIFAMSAHERFHAMGD</sequence>
<comment type="subcellular location">
    <subcellularLocation>
        <location evidence="1">Mitochondrion</location>
    </subcellularLocation>
</comment>
<feature type="region of interest" description="Disordered" evidence="3">
    <location>
        <begin position="561"/>
        <end position="643"/>
    </location>
</feature>
<dbReference type="STRING" id="155417.A0A4Q4SSI8"/>
<dbReference type="InterPro" id="IPR043502">
    <property type="entry name" value="DNA/RNA_pol_sf"/>
</dbReference>
<reference evidence="5 6" key="1">
    <citation type="submission" date="2018-06" db="EMBL/GenBank/DDBJ databases">
        <title>Complete Genomes of Monosporascus.</title>
        <authorList>
            <person name="Robinson A.J."/>
            <person name="Natvig D.O."/>
        </authorList>
    </citation>
    <scope>NUCLEOTIDE SEQUENCE [LARGE SCALE GENOMIC DNA]</scope>
    <source>
        <strain evidence="5 6">CBS 110550</strain>
    </source>
</reference>
<dbReference type="SUPFAM" id="SSF56672">
    <property type="entry name" value="DNA/RNA polymerases"/>
    <property type="match status" value="1"/>
</dbReference>
<dbReference type="PANTHER" id="PTHR46404:SF1">
    <property type="entry name" value="DNA POLYMERASE IOTA"/>
    <property type="match status" value="1"/>
</dbReference>
<dbReference type="GO" id="GO:0003887">
    <property type="term" value="F:DNA-directed DNA polymerase activity"/>
    <property type="evidence" value="ECO:0007669"/>
    <property type="project" value="TreeGrafter"/>
</dbReference>
<protein>
    <recommendedName>
        <fullName evidence="4">UmuC domain-containing protein</fullName>
    </recommendedName>
</protein>
<feature type="domain" description="UmuC" evidence="4">
    <location>
        <begin position="41"/>
        <end position="288"/>
    </location>
</feature>
<dbReference type="EMBL" id="QJNU01001566">
    <property type="protein sequence ID" value="RYO75243.1"/>
    <property type="molecule type" value="Genomic_DNA"/>
</dbReference>
<evidence type="ECO:0000256" key="2">
    <source>
        <dbReference type="ARBA" id="ARBA00023128"/>
    </source>
</evidence>